<evidence type="ECO:0000313" key="1">
    <source>
        <dbReference type="EMBL" id="BDH80240.1"/>
    </source>
</evidence>
<name>A0ABN6PDC8_9EURY</name>
<keyword evidence="1" id="KW-0614">Plasmid</keyword>
<geneLocation type="plasmid" evidence="1 2">
    <name>pRMAS01</name>
</geneLocation>
<sequence>MGGSSMTDIENFKKVTKITEIRNELKEYDFEMRLLQDAELHLAIAGDGEALYLLLILLPYQDKFKILKRHIWKFKTLAYKFNAKTYLVTYNVIAAFYPLHALEDAGKYFVLDTEKAKGMMFSFDTIVSEQLEERLAV</sequence>
<gene>
    <name evidence="1" type="ORF">MTTB_p200</name>
</gene>
<dbReference type="Proteomes" id="UP000831817">
    <property type="component" value="Plasmid pRMAS01"/>
</dbReference>
<protein>
    <submittedName>
        <fullName evidence="1">Uncharacterized protein</fullName>
    </submittedName>
</protein>
<evidence type="ECO:0000313" key="2">
    <source>
        <dbReference type="Proteomes" id="UP000831817"/>
    </source>
</evidence>
<dbReference type="EMBL" id="AP025699">
    <property type="protein sequence ID" value="BDH80240.1"/>
    <property type="molecule type" value="Genomic_DNA"/>
</dbReference>
<organism evidence="1 2">
    <name type="scientific">Methanothermobacter tenebrarum</name>
    <dbReference type="NCBI Taxonomy" id="680118"/>
    <lineage>
        <taxon>Archaea</taxon>
        <taxon>Methanobacteriati</taxon>
        <taxon>Methanobacteriota</taxon>
        <taxon>Methanomada group</taxon>
        <taxon>Methanobacteria</taxon>
        <taxon>Methanobacteriales</taxon>
        <taxon>Methanobacteriaceae</taxon>
        <taxon>Methanothermobacter</taxon>
    </lineage>
</organism>
<reference evidence="1 2" key="1">
    <citation type="submission" date="2022-04" db="EMBL/GenBank/DDBJ databases">
        <title>Complete genome of Methanothermobacter tenebrarum strain RMAS.</title>
        <authorList>
            <person name="Nakamura K."/>
            <person name="Oshima K."/>
            <person name="Hattori M."/>
            <person name="Kamagata Y."/>
            <person name="Takamizawa K."/>
        </authorList>
    </citation>
    <scope>NUCLEOTIDE SEQUENCE [LARGE SCALE GENOMIC DNA]</scope>
    <source>
        <strain evidence="1 2">RMAS</strain>
        <plasmid evidence="1 2">pRMAS01</plasmid>
    </source>
</reference>
<keyword evidence="2" id="KW-1185">Reference proteome</keyword>
<proteinExistence type="predicted"/>
<accession>A0ABN6PDC8</accession>